<dbReference type="AlphaFoldDB" id="A0A3E0UCH0"/>
<evidence type="ECO:0000313" key="9">
    <source>
        <dbReference type="Proteomes" id="UP000256999"/>
    </source>
</evidence>
<feature type="chain" id="PRO_5034638264" description="Lipopolysaccharide export system protein LptA" evidence="4">
    <location>
        <begin position="26"/>
        <end position="169"/>
    </location>
</feature>
<accession>A0A3E0UCH0</accession>
<dbReference type="PANTHER" id="PTHR36504:SF1">
    <property type="entry name" value="LIPOPOLYSACCHARIDE EXPORT SYSTEM PROTEIN LPTA"/>
    <property type="match status" value="1"/>
</dbReference>
<dbReference type="GO" id="GO:0030288">
    <property type="term" value="C:outer membrane-bounded periplasmic space"/>
    <property type="evidence" value="ECO:0007669"/>
    <property type="project" value="TreeGrafter"/>
</dbReference>
<name>A0A3E0UCH0_9GAMM</name>
<dbReference type="OrthoDB" id="9795964at2"/>
<dbReference type="Gene3D" id="2.60.450.10">
    <property type="entry name" value="Lipopolysaccharide (LPS) transport protein A like domain"/>
    <property type="match status" value="1"/>
</dbReference>
<reference evidence="8 9" key="1">
    <citation type="submission" date="2018-08" db="EMBL/GenBank/DDBJ databases">
        <title>Thalassotalea euphylliae genome.</title>
        <authorList>
            <person name="Summers S."/>
            <person name="Rice S.A."/>
            <person name="Freckelton M.L."/>
            <person name="Nedved B.T."/>
            <person name="Hadfield M.G."/>
        </authorList>
    </citation>
    <scope>NUCLEOTIDE SEQUENCE [LARGE SCALE GENOMIC DNA]</scope>
    <source>
        <strain evidence="7 9">H2</strain>
        <strain evidence="8">H3</strain>
    </source>
</reference>
<comment type="similarity">
    <text evidence="4">Belongs to the LptA family.</text>
</comment>
<organism evidence="7 9">
    <name type="scientific">Thalassotalea euphylliae</name>
    <dbReference type="NCBI Taxonomy" id="1655234"/>
    <lineage>
        <taxon>Bacteria</taxon>
        <taxon>Pseudomonadati</taxon>
        <taxon>Pseudomonadota</taxon>
        <taxon>Gammaproteobacteria</taxon>
        <taxon>Alteromonadales</taxon>
        <taxon>Colwelliaceae</taxon>
        <taxon>Thalassotalea</taxon>
    </lineage>
</organism>
<evidence type="ECO:0000313" key="8">
    <source>
        <dbReference type="Proteomes" id="UP000256899"/>
    </source>
</evidence>
<comment type="caution">
    <text evidence="7">The sequence shown here is derived from an EMBL/GenBank/DDBJ whole genome shotgun (WGS) entry which is preliminary data.</text>
</comment>
<protein>
    <recommendedName>
        <fullName evidence="4">Lipopolysaccharide export system protein LptA</fullName>
    </recommendedName>
</protein>
<dbReference type="GO" id="GO:0017089">
    <property type="term" value="F:glycolipid transfer activity"/>
    <property type="evidence" value="ECO:0007669"/>
    <property type="project" value="TreeGrafter"/>
</dbReference>
<dbReference type="Proteomes" id="UP000256899">
    <property type="component" value="Unassembled WGS sequence"/>
</dbReference>
<feature type="domain" description="Organic solvent tolerance-like N-terminal" evidence="5">
    <location>
        <begin position="35"/>
        <end position="145"/>
    </location>
</feature>
<comment type="subcellular location">
    <subcellularLocation>
        <location evidence="4">Periplasm</location>
    </subcellularLocation>
</comment>
<dbReference type="Proteomes" id="UP000256999">
    <property type="component" value="Unassembled WGS sequence"/>
</dbReference>
<comment type="function">
    <text evidence="4">Involved in the assembly of lipopolysaccharide (LPS). Required for the translocation of LPS from the inner membrane to the outer membrane. May form a bridge between the inner membrane and the outer membrane, via interactions with LptC and LptD, thereby facilitating LPS transfer across the periplasm.</text>
</comment>
<proteinExistence type="inferred from homology"/>
<feature type="signal peptide" evidence="4">
    <location>
        <begin position="1"/>
        <end position="25"/>
    </location>
</feature>
<keyword evidence="3 4" id="KW-0574">Periplasm</keyword>
<keyword evidence="2 4" id="KW-0732">Signal</keyword>
<evidence type="ECO:0000256" key="1">
    <source>
        <dbReference type="ARBA" id="ARBA00022448"/>
    </source>
</evidence>
<evidence type="ECO:0000256" key="4">
    <source>
        <dbReference type="HAMAP-Rule" id="MF_01914"/>
    </source>
</evidence>
<dbReference type="GO" id="GO:0001530">
    <property type="term" value="F:lipopolysaccharide binding"/>
    <property type="evidence" value="ECO:0007669"/>
    <property type="project" value="InterPro"/>
</dbReference>
<reference evidence="6" key="2">
    <citation type="submission" date="2018-08" db="EMBL/GenBank/DDBJ databases">
        <authorList>
            <person name="Ferrada E.E."/>
            <person name="Latorre B.A."/>
        </authorList>
    </citation>
    <scope>NUCLEOTIDE SEQUENCE</scope>
    <source>
        <strain evidence="6">H3</strain>
    </source>
</reference>
<dbReference type="PANTHER" id="PTHR36504">
    <property type="entry name" value="LIPOPOLYSACCHARIDE EXPORT SYSTEM PROTEIN LPTA"/>
    <property type="match status" value="1"/>
</dbReference>
<evidence type="ECO:0000313" key="7">
    <source>
        <dbReference type="EMBL" id="REL34424.1"/>
    </source>
</evidence>
<dbReference type="HAMAP" id="MF_01914">
    <property type="entry name" value="LPS_assembly_LptA"/>
    <property type="match status" value="1"/>
</dbReference>
<dbReference type="GO" id="GO:0043165">
    <property type="term" value="P:Gram-negative-bacterium-type cell outer membrane assembly"/>
    <property type="evidence" value="ECO:0007669"/>
    <property type="project" value="UniProtKB-UniRule"/>
</dbReference>
<dbReference type="Pfam" id="PF03968">
    <property type="entry name" value="LptD_N"/>
    <property type="match status" value="1"/>
</dbReference>
<comment type="subunit">
    <text evidence="4">Component of the lipopolysaccharide transport and assembly complex.</text>
</comment>
<dbReference type="GO" id="GO:0015920">
    <property type="term" value="P:lipopolysaccharide transport"/>
    <property type="evidence" value="ECO:0007669"/>
    <property type="project" value="UniProtKB-UniRule"/>
</dbReference>
<keyword evidence="1 4" id="KW-0813">Transport</keyword>
<evidence type="ECO:0000313" key="6">
    <source>
        <dbReference type="EMBL" id="REL30644.1"/>
    </source>
</evidence>
<keyword evidence="8" id="KW-1185">Reference proteome</keyword>
<dbReference type="EMBL" id="QUOV01000001">
    <property type="protein sequence ID" value="REL34424.1"/>
    <property type="molecule type" value="Genomic_DNA"/>
</dbReference>
<evidence type="ECO:0000256" key="3">
    <source>
        <dbReference type="ARBA" id="ARBA00022764"/>
    </source>
</evidence>
<gene>
    <name evidence="4 7" type="primary">lptA</name>
    <name evidence="7" type="ORF">DXX92_03120</name>
    <name evidence="6" type="ORF">DXX94_07930</name>
</gene>
<evidence type="ECO:0000259" key="5">
    <source>
        <dbReference type="Pfam" id="PF03968"/>
    </source>
</evidence>
<dbReference type="NCBIfam" id="TIGR03002">
    <property type="entry name" value="outer_YhbN_LptA"/>
    <property type="match status" value="1"/>
</dbReference>
<sequence precursor="true">MYKLFIKKLLASLALASVISTPALAAKIDLEQEIHISAGRQAGDLKNKIASYLDDVVISQGSLKIKADLVQVFSQKDQDVQTYVAKGQPATFEQLLEDGSKIRLQANEIKYEPLTFTITISGNALLTQAGSEVSGEKIVYNTLTEQLEAEGGSNQSVTTILKPKAKSDK</sequence>
<dbReference type="EMBL" id="QUOT01000001">
    <property type="protein sequence ID" value="REL30644.1"/>
    <property type="molecule type" value="Genomic_DNA"/>
</dbReference>
<evidence type="ECO:0000256" key="2">
    <source>
        <dbReference type="ARBA" id="ARBA00022729"/>
    </source>
</evidence>
<dbReference type="InterPro" id="IPR014340">
    <property type="entry name" value="LptA"/>
</dbReference>
<dbReference type="GO" id="GO:0009279">
    <property type="term" value="C:cell outer membrane"/>
    <property type="evidence" value="ECO:0007669"/>
    <property type="project" value="TreeGrafter"/>
</dbReference>
<dbReference type="InterPro" id="IPR052037">
    <property type="entry name" value="LPS_export_LptA"/>
</dbReference>
<dbReference type="RefSeq" id="WP_115999101.1">
    <property type="nucleotide sequence ID" value="NZ_QUOT01000001.1"/>
</dbReference>
<dbReference type="InterPro" id="IPR005653">
    <property type="entry name" value="OstA-like_N"/>
</dbReference>